<protein>
    <submittedName>
        <fullName evidence="2">Polysaccharide pyruvyl transferase family protein</fullName>
    </submittedName>
</protein>
<feature type="domain" description="Polysaccharide pyruvyl transferase" evidence="1">
    <location>
        <begin position="18"/>
        <end position="304"/>
    </location>
</feature>
<dbReference type="InterPro" id="IPR007345">
    <property type="entry name" value="Polysacch_pyruvyl_Trfase"/>
</dbReference>
<keyword evidence="2" id="KW-0808">Transferase</keyword>
<gene>
    <name evidence="2" type="ORF">H0A72_14855</name>
</gene>
<evidence type="ECO:0000313" key="2">
    <source>
        <dbReference type="EMBL" id="NYT50598.1"/>
    </source>
</evidence>
<dbReference type="Pfam" id="PF04230">
    <property type="entry name" value="PS_pyruv_trans"/>
    <property type="match status" value="1"/>
</dbReference>
<dbReference type="GO" id="GO:0016740">
    <property type="term" value="F:transferase activity"/>
    <property type="evidence" value="ECO:0007669"/>
    <property type="project" value="UniProtKB-KW"/>
</dbReference>
<organism evidence="2 3">
    <name type="scientific">Parapusillimonas granuli</name>
    <dbReference type="NCBI Taxonomy" id="380911"/>
    <lineage>
        <taxon>Bacteria</taxon>
        <taxon>Pseudomonadati</taxon>
        <taxon>Pseudomonadota</taxon>
        <taxon>Betaproteobacteria</taxon>
        <taxon>Burkholderiales</taxon>
        <taxon>Alcaligenaceae</taxon>
        <taxon>Parapusillimonas</taxon>
    </lineage>
</organism>
<dbReference type="Proteomes" id="UP000559809">
    <property type="component" value="Unassembled WGS sequence"/>
</dbReference>
<name>A0A853G048_9BURK</name>
<proteinExistence type="predicted"/>
<sequence length="382" mass="42033">MKNRPVRIGISGSYGGLNLGDEAILESIVAQLLAAMPDAEVVVFSRNTKDTEERHRIAYAIPVREITRDVAAQEIAQLDLLILGGGGILFDAEIDIYLREVLLANELGVPVMVYAVSAGPLVKQSSRELVRAALTPAALITVRDRQGHRLLEEVGLQREIRVTADPALLMRAQALPKDALMREGLDMPRRRIGFSVREPGPAAPGISADHYHHLLASAADFMVQRLDADVVFIPLERDHLDLQHSHAVVAQMQCAQRATVLKGEYSPGQIMTIIGGFEFCVGMRLHFLIFSALQGVPFVALPYASKVTGLLQELGMDTPPMDNVNSGKLLASIDHCWDYRANIKSLIRERLPALQDRARENNRLLIALLERLRAADEAAERG</sequence>
<dbReference type="EMBL" id="JACCEM010000007">
    <property type="protein sequence ID" value="NYT50598.1"/>
    <property type="molecule type" value="Genomic_DNA"/>
</dbReference>
<reference evidence="2 3" key="1">
    <citation type="submission" date="2020-07" db="EMBL/GenBank/DDBJ databases">
        <title>Taxonomic revisions and descriptions of new bacterial species based on genomic comparisons in the high-G+C-content subgroup of the family Alcaligenaceae.</title>
        <authorList>
            <person name="Szabo A."/>
            <person name="Felfoldi T."/>
        </authorList>
    </citation>
    <scope>NUCLEOTIDE SEQUENCE [LARGE SCALE GENOMIC DNA]</scope>
    <source>
        <strain evidence="2 3">LMG 24012</strain>
    </source>
</reference>
<keyword evidence="3" id="KW-1185">Reference proteome</keyword>
<accession>A0A853G048</accession>
<dbReference type="PANTHER" id="PTHR36836">
    <property type="entry name" value="COLANIC ACID BIOSYNTHESIS PROTEIN WCAK"/>
    <property type="match status" value="1"/>
</dbReference>
<dbReference type="RefSeq" id="WP_180156678.1">
    <property type="nucleotide sequence ID" value="NZ_JACCEM010000007.1"/>
</dbReference>
<dbReference type="AlphaFoldDB" id="A0A853G048"/>
<dbReference type="PANTHER" id="PTHR36836:SF1">
    <property type="entry name" value="COLANIC ACID BIOSYNTHESIS PROTEIN WCAK"/>
    <property type="match status" value="1"/>
</dbReference>
<comment type="caution">
    <text evidence="2">The sequence shown here is derived from an EMBL/GenBank/DDBJ whole genome shotgun (WGS) entry which is preliminary data.</text>
</comment>
<evidence type="ECO:0000259" key="1">
    <source>
        <dbReference type="Pfam" id="PF04230"/>
    </source>
</evidence>
<evidence type="ECO:0000313" key="3">
    <source>
        <dbReference type="Proteomes" id="UP000559809"/>
    </source>
</evidence>